<name>A0A9I9EA37_CUCME</name>
<evidence type="ECO:0000313" key="2">
    <source>
        <dbReference type="EnsemblPlants" id="MELO3C030908.2.1"/>
    </source>
</evidence>
<dbReference type="EnsemblPlants" id="MELO3C030908.2.1">
    <property type="protein sequence ID" value="MELO3C030908.2.1"/>
    <property type="gene ID" value="MELO3C030908.2"/>
</dbReference>
<proteinExistence type="predicted"/>
<dbReference type="Gramene" id="MELO3C030908.2.1">
    <property type="protein sequence ID" value="MELO3C030908.2.1"/>
    <property type="gene ID" value="MELO3C030908.2"/>
</dbReference>
<feature type="compositionally biased region" description="Basic and acidic residues" evidence="1">
    <location>
        <begin position="1"/>
        <end position="11"/>
    </location>
</feature>
<feature type="compositionally biased region" description="Basic and acidic residues" evidence="1">
    <location>
        <begin position="47"/>
        <end position="66"/>
    </location>
</feature>
<reference evidence="2" key="1">
    <citation type="submission" date="2023-03" db="UniProtKB">
        <authorList>
            <consortium name="EnsemblPlants"/>
        </authorList>
    </citation>
    <scope>IDENTIFICATION</scope>
</reference>
<sequence>MIDADVDKEKEIEDNEETEEDDNHRENKSKMVHDTSNKVKWQTAARDNSEGGRRRTAAEQRRKSDGNGDINGDGALDVSSLFPSRFQFCKLQN</sequence>
<evidence type="ECO:0000256" key="1">
    <source>
        <dbReference type="SAM" id="MobiDB-lite"/>
    </source>
</evidence>
<accession>A0A9I9EA37</accession>
<protein>
    <submittedName>
        <fullName evidence="2">Uncharacterized protein</fullName>
    </submittedName>
</protein>
<feature type="region of interest" description="Disordered" evidence="1">
    <location>
        <begin position="1"/>
        <end position="77"/>
    </location>
</feature>
<feature type="compositionally biased region" description="Basic and acidic residues" evidence="1">
    <location>
        <begin position="22"/>
        <end position="37"/>
    </location>
</feature>
<dbReference type="AlphaFoldDB" id="A0A9I9EA37"/>
<organism evidence="2">
    <name type="scientific">Cucumis melo</name>
    <name type="common">Muskmelon</name>
    <dbReference type="NCBI Taxonomy" id="3656"/>
    <lineage>
        <taxon>Eukaryota</taxon>
        <taxon>Viridiplantae</taxon>
        <taxon>Streptophyta</taxon>
        <taxon>Embryophyta</taxon>
        <taxon>Tracheophyta</taxon>
        <taxon>Spermatophyta</taxon>
        <taxon>Magnoliopsida</taxon>
        <taxon>eudicotyledons</taxon>
        <taxon>Gunneridae</taxon>
        <taxon>Pentapetalae</taxon>
        <taxon>rosids</taxon>
        <taxon>fabids</taxon>
        <taxon>Cucurbitales</taxon>
        <taxon>Cucurbitaceae</taxon>
        <taxon>Benincaseae</taxon>
        <taxon>Cucumis</taxon>
    </lineage>
</organism>
<feature type="compositionally biased region" description="Acidic residues" evidence="1">
    <location>
        <begin position="12"/>
        <end position="21"/>
    </location>
</feature>